<keyword evidence="2" id="KW-0061">Asparagine biosynthesis</keyword>
<dbReference type="InterPro" id="IPR017932">
    <property type="entry name" value="GATase_2_dom"/>
</dbReference>
<accession>A0AAF0E7N3</accession>
<dbReference type="CDD" id="cd01991">
    <property type="entry name" value="Asn_synthase_B_C"/>
    <property type="match status" value="1"/>
</dbReference>
<dbReference type="AlphaFoldDB" id="A0AAF0E7N3"/>
<evidence type="ECO:0000256" key="3">
    <source>
        <dbReference type="ARBA" id="ARBA00022962"/>
    </source>
</evidence>
<dbReference type="Pfam" id="PF00733">
    <property type="entry name" value="Asn_synthase"/>
    <property type="match status" value="2"/>
</dbReference>
<dbReference type="GO" id="GO:0004066">
    <property type="term" value="F:asparagine synthase (glutamine-hydrolyzing) activity"/>
    <property type="evidence" value="ECO:0007669"/>
    <property type="project" value="InterPro"/>
</dbReference>
<sequence>MCGLGLLGGPCAAHEDAWASLVREIARRGPDALAVESLELGTRSVRLAASVLGLRGTDVTPQPMRAASLWFVWNGEVFADTAHPVPHATNDGAALFARIHARADREAALVETLATVDGPYAFLLLDVRRALTQTTLARVWYGRDPLGRRSLLRAHTPELCLTSAASREALDAGFAFEEVPCASLWCTDLATHWPVARGAPSDVRLVVSDAPHAEDAPFLDALHALLSESVARRVTQIRRAPAQRADDARVAVLFSGGVDCTVLAALAHQHVPADEAIDLVNVAFENPRVLAAHAPRETYAVPDRLTARASAAELRALAPHRRWHLVEVDVPYEAYEAHLPHIHALLAPCTSVMDLSIAAALYFAARAHGTVGGAPYVSPARVFLSGLGADELLGGYARHRHAFLRGGLDALRAELQLDLDRLPTRNLGRDDRVVSAHAREARFPFLARAVLAAVCAMPLANKADLAPGTEGAGDKRLLRTLARRLGLVHAACLPKRAIQFGARSAKLDAASARRKGSDVL</sequence>
<dbReference type="Gene3D" id="3.40.50.620">
    <property type="entry name" value="HUPs"/>
    <property type="match status" value="1"/>
</dbReference>
<dbReference type="PANTHER" id="PTHR45937:SF1">
    <property type="entry name" value="ASPARAGINE SYNTHETASE DOMAIN-CONTAINING PROTEIN 1"/>
    <property type="match status" value="1"/>
</dbReference>
<keyword evidence="1" id="KW-0028">Amino-acid biosynthesis</keyword>
<dbReference type="InterPro" id="IPR051857">
    <property type="entry name" value="Asn_synthetase_domain"/>
</dbReference>
<dbReference type="GO" id="GO:0006529">
    <property type="term" value="P:asparagine biosynthetic process"/>
    <property type="evidence" value="ECO:0007669"/>
    <property type="project" value="UniProtKB-KW"/>
</dbReference>
<protein>
    <recommendedName>
        <fullName evidence="4">Glutamine amidotransferase type-2 domain-containing protein</fullName>
    </recommendedName>
</protein>
<proteinExistence type="predicted"/>
<reference evidence="5" key="1">
    <citation type="submission" date="2023-03" db="EMBL/GenBank/DDBJ databases">
        <title>Mating type loci evolution in Malassezia.</title>
        <authorList>
            <person name="Coelho M.A."/>
        </authorList>
    </citation>
    <scope>NUCLEOTIDE SEQUENCE</scope>
    <source>
        <strain evidence="5">CBS 7876</strain>
    </source>
</reference>
<organism evidence="5 6">
    <name type="scientific">Malassezia obtusa</name>
    <dbReference type="NCBI Taxonomy" id="76774"/>
    <lineage>
        <taxon>Eukaryota</taxon>
        <taxon>Fungi</taxon>
        <taxon>Dikarya</taxon>
        <taxon>Basidiomycota</taxon>
        <taxon>Ustilaginomycotina</taxon>
        <taxon>Malasseziomycetes</taxon>
        <taxon>Malasseziales</taxon>
        <taxon>Malasseziaceae</taxon>
        <taxon>Malassezia</taxon>
    </lineage>
</organism>
<dbReference type="SUPFAM" id="SSF56235">
    <property type="entry name" value="N-terminal nucleophile aminohydrolases (Ntn hydrolases)"/>
    <property type="match status" value="1"/>
</dbReference>
<dbReference type="SUPFAM" id="SSF52402">
    <property type="entry name" value="Adenine nucleotide alpha hydrolases-like"/>
    <property type="match status" value="1"/>
</dbReference>
<gene>
    <name evidence="5" type="ORF">MOBT1_003208</name>
</gene>
<evidence type="ECO:0000256" key="2">
    <source>
        <dbReference type="ARBA" id="ARBA00022888"/>
    </source>
</evidence>
<keyword evidence="6" id="KW-1185">Reference proteome</keyword>
<evidence type="ECO:0000313" key="6">
    <source>
        <dbReference type="Proteomes" id="UP001214603"/>
    </source>
</evidence>
<dbReference type="Proteomes" id="UP001214603">
    <property type="component" value="Chromosome 9"/>
</dbReference>
<dbReference type="InterPro" id="IPR014729">
    <property type="entry name" value="Rossmann-like_a/b/a_fold"/>
</dbReference>
<feature type="domain" description="Glutamine amidotransferase type-2" evidence="4">
    <location>
        <begin position="2"/>
        <end position="209"/>
    </location>
</feature>
<keyword evidence="3" id="KW-0315">Glutamine amidotransferase</keyword>
<evidence type="ECO:0000313" key="5">
    <source>
        <dbReference type="EMBL" id="WFD04498.1"/>
    </source>
</evidence>
<dbReference type="InterPro" id="IPR001962">
    <property type="entry name" value="Asn_synthase"/>
</dbReference>
<dbReference type="Gene3D" id="3.60.20.10">
    <property type="entry name" value="Glutamine Phosphoribosylpyrophosphate, subunit 1, domain 1"/>
    <property type="match status" value="1"/>
</dbReference>
<name>A0AAF0E7N3_9BASI</name>
<evidence type="ECO:0000256" key="1">
    <source>
        <dbReference type="ARBA" id="ARBA00022605"/>
    </source>
</evidence>
<evidence type="ECO:0000259" key="4">
    <source>
        <dbReference type="PROSITE" id="PS51278"/>
    </source>
</evidence>
<dbReference type="InterPro" id="IPR029055">
    <property type="entry name" value="Ntn_hydrolases_N"/>
</dbReference>
<dbReference type="PROSITE" id="PS51278">
    <property type="entry name" value="GATASE_TYPE_2"/>
    <property type="match status" value="1"/>
</dbReference>
<dbReference type="PANTHER" id="PTHR45937">
    <property type="entry name" value="ASPARAGINE SYNTHETASE DOMAIN-CONTAINING PROTEIN 1"/>
    <property type="match status" value="1"/>
</dbReference>
<dbReference type="EMBL" id="CP119942">
    <property type="protein sequence ID" value="WFD04498.1"/>
    <property type="molecule type" value="Genomic_DNA"/>
</dbReference>